<evidence type="ECO:0000313" key="2">
    <source>
        <dbReference type="Proteomes" id="UP000095287"/>
    </source>
</evidence>
<organism evidence="2 3">
    <name type="scientific">Steinernema glaseri</name>
    <dbReference type="NCBI Taxonomy" id="37863"/>
    <lineage>
        <taxon>Eukaryota</taxon>
        <taxon>Metazoa</taxon>
        <taxon>Ecdysozoa</taxon>
        <taxon>Nematoda</taxon>
        <taxon>Chromadorea</taxon>
        <taxon>Rhabditida</taxon>
        <taxon>Tylenchina</taxon>
        <taxon>Panagrolaimomorpha</taxon>
        <taxon>Strongyloidoidea</taxon>
        <taxon>Steinernematidae</taxon>
        <taxon>Steinernema</taxon>
    </lineage>
</organism>
<feature type="compositionally biased region" description="Low complexity" evidence="1">
    <location>
        <begin position="33"/>
        <end position="47"/>
    </location>
</feature>
<feature type="compositionally biased region" description="Polar residues" evidence="1">
    <location>
        <begin position="90"/>
        <end position="100"/>
    </location>
</feature>
<proteinExistence type="predicted"/>
<keyword evidence="2" id="KW-1185">Reference proteome</keyword>
<protein>
    <submittedName>
        <fullName evidence="3">Shugoshin_C domain-containing protein</fullName>
    </submittedName>
</protein>
<dbReference type="AlphaFoldDB" id="A0A1I8A4Z2"/>
<dbReference type="WBParaSite" id="L893_g32907.t1">
    <property type="protein sequence ID" value="L893_g32907.t1"/>
    <property type="gene ID" value="L893_g32907"/>
</dbReference>
<feature type="compositionally biased region" description="Polar residues" evidence="1">
    <location>
        <begin position="108"/>
        <end position="120"/>
    </location>
</feature>
<evidence type="ECO:0000313" key="3">
    <source>
        <dbReference type="WBParaSite" id="L893_g32907.t1"/>
    </source>
</evidence>
<sequence>MERRPSSQVVAPTSTTPVVMDPSDEEVFKPGSLEESAPPLPNSLSPSTGTCPATSDKAVVWPSPAMEPEEVRFIRTASRASLASRAHAYKQSTDSLSQTDRLVKRSSTKASTKPTDSSGTEKILCNRMLSGDSSAKLIPNKPKTKRASRRHSAPIRFREMNHPNTLKNDGLDKKKSAPMRRNKTVIYKANPDEINVENCEQLTDLDINMDDSKNFVSFDTLLRPKRFNRRKETLKRENDKNPVFLDVSDTTNDAELTPKATLEQASCSASNTLRDSNVPKEIPNDDHLFKQPVHVSRRFRSRQRKKIQSSTESEEWVQSAAAISRFEQANELATCYRPSVAACEASGIVSRRIAAIESDKPKVVKEV</sequence>
<reference evidence="3" key="1">
    <citation type="submission" date="2016-11" db="UniProtKB">
        <authorList>
            <consortium name="WormBaseParasite"/>
        </authorList>
    </citation>
    <scope>IDENTIFICATION</scope>
</reference>
<feature type="region of interest" description="Disordered" evidence="1">
    <location>
        <begin position="80"/>
        <end position="120"/>
    </location>
</feature>
<feature type="region of interest" description="Disordered" evidence="1">
    <location>
        <begin position="1"/>
        <end position="57"/>
    </location>
</feature>
<accession>A0A1I8A4Z2</accession>
<name>A0A1I8A4Z2_9BILA</name>
<dbReference type="Proteomes" id="UP000095287">
    <property type="component" value="Unplaced"/>
</dbReference>
<feature type="compositionally biased region" description="Polar residues" evidence="1">
    <location>
        <begin position="1"/>
        <end position="17"/>
    </location>
</feature>
<evidence type="ECO:0000256" key="1">
    <source>
        <dbReference type="SAM" id="MobiDB-lite"/>
    </source>
</evidence>